<sequence>MTSETVNMAPEDVEMSSEDVEGSDFDRDLEGTPYGPRHLYRPFRNHVEVREIDLRALNNTDWDQYSEKPDETCTPLNEQSYLNLLTKRFNEWLDEIRETGGRDHSVLEEMNCDSVKFVGSLPEGYEFVSKPRPLKGKRRASKKDGGKIDGMEKKETPPRTHDKLLYGHPHPMASPFTSVTVFVKHAYWLIGRYTDAYGDNDDCECKPCDTSYAAAAICDGWVQVSTA</sequence>
<reference evidence="3" key="2">
    <citation type="submission" date="2021-08" db="EMBL/GenBank/DDBJ databases">
        <authorList>
            <person name="Gostincar C."/>
            <person name="Sun X."/>
            <person name="Song Z."/>
            <person name="Gunde-Cimerman N."/>
        </authorList>
    </citation>
    <scope>NUCLEOTIDE SEQUENCE</scope>
    <source>
        <strain evidence="3">EXF-9298</strain>
    </source>
</reference>
<organism evidence="3 4">
    <name type="scientific">Aureobasidium melanogenum</name>
    <name type="common">Aureobasidium pullulans var. melanogenum</name>
    <dbReference type="NCBI Taxonomy" id="46634"/>
    <lineage>
        <taxon>Eukaryota</taxon>
        <taxon>Fungi</taxon>
        <taxon>Dikarya</taxon>
        <taxon>Ascomycota</taxon>
        <taxon>Pezizomycotina</taxon>
        <taxon>Dothideomycetes</taxon>
        <taxon>Dothideomycetidae</taxon>
        <taxon>Dothideales</taxon>
        <taxon>Saccotheciaceae</taxon>
        <taxon>Aureobasidium</taxon>
    </lineage>
</organism>
<dbReference type="Proteomes" id="UP000729357">
    <property type="component" value="Unassembled WGS sequence"/>
</dbReference>
<dbReference type="EMBL" id="JAHFXS010000058">
    <property type="protein sequence ID" value="KAG9989894.1"/>
    <property type="molecule type" value="Genomic_DNA"/>
</dbReference>
<feature type="compositionally biased region" description="Basic residues" evidence="1">
    <location>
        <begin position="132"/>
        <end position="141"/>
    </location>
</feature>
<feature type="non-terminal residue" evidence="3">
    <location>
        <position position="227"/>
    </location>
</feature>
<dbReference type="InterPro" id="IPR031915">
    <property type="entry name" value="Clr2_N"/>
</dbReference>
<keyword evidence="4" id="KW-1185">Reference proteome</keyword>
<feature type="region of interest" description="Disordered" evidence="1">
    <location>
        <begin position="132"/>
        <end position="160"/>
    </location>
</feature>
<evidence type="ECO:0000313" key="3">
    <source>
        <dbReference type="EMBL" id="KAG9989894.1"/>
    </source>
</evidence>
<feature type="compositionally biased region" description="Acidic residues" evidence="1">
    <location>
        <begin position="11"/>
        <end position="23"/>
    </location>
</feature>
<protein>
    <recommendedName>
        <fullName evidence="2">Cryptic loci regulator 2 N-terminal domain-containing protein</fullName>
    </recommendedName>
</protein>
<reference evidence="3" key="1">
    <citation type="journal article" date="2021" name="J Fungi (Basel)">
        <title>Virulence traits and population genomics of the black yeast Aureobasidium melanogenum.</title>
        <authorList>
            <person name="Cernosa A."/>
            <person name="Sun X."/>
            <person name="Gostincar C."/>
            <person name="Fang C."/>
            <person name="Gunde-Cimerman N."/>
            <person name="Song Z."/>
        </authorList>
    </citation>
    <scope>NUCLEOTIDE SEQUENCE</scope>
    <source>
        <strain evidence="3">EXF-9298</strain>
    </source>
</reference>
<gene>
    <name evidence="3" type="ORF">KCU98_g1553</name>
</gene>
<feature type="compositionally biased region" description="Basic and acidic residues" evidence="1">
    <location>
        <begin position="142"/>
        <end position="160"/>
    </location>
</feature>
<evidence type="ECO:0000256" key="1">
    <source>
        <dbReference type="SAM" id="MobiDB-lite"/>
    </source>
</evidence>
<evidence type="ECO:0000313" key="4">
    <source>
        <dbReference type="Proteomes" id="UP000729357"/>
    </source>
</evidence>
<comment type="caution">
    <text evidence="3">The sequence shown here is derived from an EMBL/GenBank/DDBJ whole genome shotgun (WGS) entry which is preliminary data.</text>
</comment>
<feature type="domain" description="Cryptic loci regulator 2 N-terminal" evidence="2">
    <location>
        <begin position="120"/>
        <end position="208"/>
    </location>
</feature>
<feature type="region of interest" description="Disordered" evidence="1">
    <location>
        <begin position="1"/>
        <end position="30"/>
    </location>
</feature>
<dbReference type="AlphaFoldDB" id="A0A9P8JZ86"/>
<accession>A0A9P8JZ86</accession>
<dbReference type="Pfam" id="PF16761">
    <property type="entry name" value="Clr2_transil"/>
    <property type="match status" value="1"/>
</dbReference>
<proteinExistence type="predicted"/>
<evidence type="ECO:0000259" key="2">
    <source>
        <dbReference type="Pfam" id="PF16761"/>
    </source>
</evidence>
<name>A0A9P8JZ86_AURME</name>